<organism evidence="1 2">
    <name type="scientific">Candidatus Schekmanbacteria bacterium RIFCSPLOWO2_12_FULL_38_15</name>
    <dbReference type="NCBI Taxonomy" id="1817883"/>
    <lineage>
        <taxon>Bacteria</taxon>
        <taxon>Candidatus Schekmaniibacteriota</taxon>
    </lineage>
</organism>
<name>A0A1F7SNF4_9BACT</name>
<reference evidence="1 2" key="1">
    <citation type="journal article" date="2016" name="Nat. Commun.">
        <title>Thousands of microbial genomes shed light on interconnected biogeochemical processes in an aquifer system.</title>
        <authorList>
            <person name="Anantharaman K."/>
            <person name="Brown C.T."/>
            <person name="Hug L.A."/>
            <person name="Sharon I."/>
            <person name="Castelle C.J."/>
            <person name="Probst A.J."/>
            <person name="Thomas B.C."/>
            <person name="Singh A."/>
            <person name="Wilkins M.J."/>
            <person name="Karaoz U."/>
            <person name="Brodie E.L."/>
            <person name="Williams K.H."/>
            <person name="Hubbard S.S."/>
            <person name="Banfield J.F."/>
        </authorList>
    </citation>
    <scope>NUCLEOTIDE SEQUENCE [LARGE SCALE GENOMIC DNA]</scope>
</reference>
<evidence type="ECO:0008006" key="3">
    <source>
        <dbReference type="Google" id="ProtNLM"/>
    </source>
</evidence>
<comment type="caution">
    <text evidence="1">The sequence shown here is derived from an EMBL/GenBank/DDBJ whole genome shotgun (WGS) entry which is preliminary data.</text>
</comment>
<dbReference type="Proteomes" id="UP000178082">
    <property type="component" value="Unassembled WGS sequence"/>
</dbReference>
<gene>
    <name evidence="1" type="ORF">A3G31_04740</name>
</gene>
<dbReference type="STRING" id="1817883.A3G31_04740"/>
<accession>A0A1F7SNF4</accession>
<evidence type="ECO:0000313" key="2">
    <source>
        <dbReference type="Proteomes" id="UP000178082"/>
    </source>
</evidence>
<evidence type="ECO:0000313" key="1">
    <source>
        <dbReference type="EMBL" id="OGL55315.1"/>
    </source>
</evidence>
<protein>
    <recommendedName>
        <fullName evidence="3">DUF4258 domain-containing protein</fullName>
    </recommendedName>
</protein>
<dbReference type="AlphaFoldDB" id="A0A1F7SNF4"/>
<sequence length="85" mass="10420">MKPIKLSEHAKEQLFFRGTTEEEVIETIQTSEWQPAELGRLESRKNFPFENEWNKKYYKIKQVRPIFIEEEKEIVIITVYTYFFK</sequence>
<dbReference type="EMBL" id="MGDI01000002">
    <property type="protein sequence ID" value="OGL55315.1"/>
    <property type="molecule type" value="Genomic_DNA"/>
</dbReference>
<proteinExistence type="predicted"/>